<protein>
    <recommendedName>
        <fullName evidence="4">Flavin-containing monooxygenase</fullName>
    </recommendedName>
</protein>
<dbReference type="Pfam" id="PF13738">
    <property type="entry name" value="Pyr_redox_3"/>
    <property type="match status" value="1"/>
</dbReference>
<keyword evidence="3" id="KW-1185">Reference proteome</keyword>
<dbReference type="InterPro" id="IPR036188">
    <property type="entry name" value="FAD/NAD-bd_sf"/>
</dbReference>
<dbReference type="PANTHER" id="PTHR43539">
    <property type="entry name" value="FLAVIN-BINDING MONOOXYGENASE-LIKE PROTEIN (AFU_ORTHOLOGUE AFUA_4G09220)"/>
    <property type="match status" value="1"/>
</dbReference>
<dbReference type="Gene3D" id="3.50.50.60">
    <property type="entry name" value="FAD/NAD(P)-binding domain"/>
    <property type="match status" value="2"/>
</dbReference>
<name>A0ABR1M6D8_9PEZI</name>
<sequence>MAKNHNEHPPKGELAQLMTQHSLPGIPDDIDLKSMTGEEPTRQANEVLAKFNDALCSGDLEGLKSCFHQQALFKDELALTWHMRTFSSPAVIAAALLELKELRGIKGPVHVDNAVLNDLPGFKYIDAWFDFGTEKPNAECRGRLWLWPVRTGDGHVEWKIYILSTLLSRFDGHSEDESLLSRPKRMLEDDFETDVFIIGGGNAAAALAARLKAQGIDSVMAERNAEVGDNWARRYKFMKFHVPAQFCDMPYRPYPDPKRMLTRDELASHLRKYVQDFQLNVITSAKIMSAHYDPEKKRWIVKFTAGNNPNVRTAVSKHLVQATGFGSQKPYQPALANEELYKGVNIHSHFYKDPAWLKQQGDVKSVLIIGSANTAFDVLEDLHAAGLDTTMVVRSETYVVPVEDVCHPLCLGIYSDEGLTVEACDRNFLSLPNCISGQLVKIGLTKLALDKHDRYKALRDAGFPVYDSSAKEASLMHNLLERGGGHYVDVGGTEILAKKEARVKNSEPVAYTEKGLKFSDGSEEKADAIVWCTGYADKDARATVAEIMGGPGAGEDDSGVGPAQVADRLDPTWGVNVEGEVRGMWRRQSKLENFWAMGGFTQQHRWYSRTLMFQIQAELEGKLPPAYLSTPCSIEGQRV</sequence>
<dbReference type="Proteomes" id="UP001365128">
    <property type="component" value="Unassembled WGS sequence"/>
</dbReference>
<evidence type="ECO:0000313" key="3">
    <source>
        <dbReference type="Proteomes" id="UP001365128"/>
    </source>
</evidence>
<evidence type="ECO:0008006" key="4">
    <source>
        <dbReference type="Google" id="ProtNLM"/>
    </source>
</evidence>
<dbReference type="InterPro" id="IPR050982">
    <property type="entry name" value="Auxin_biosynth/cation_transpt"/>
</dbReference>
<reference evidence="2 3" key="1">
    <citation type="submission" date="2024-04" db="EMBL/GenBank/DDBJ databases">
        <title>Phyllosticta paracitricarpa is synonymous to the EU quarantine fungus P. citricarpa based on phylogenomic analyses.</title>
        <authorList>
            <consortium name="Lawrence Berkeley National Laboratory"/>
            <person name="Van Ingen-Buijs V.A."/>
            <person name="Van Westerhoven A.C."/>
            <person name="Haridas S."/>
            <person name="Skiadas P."/>
            <person name="Martin F."/>
            <person name="Groenewald J.Z."/>
            <person name="Crous P.W."/>
            <person name="Seidl M.F."/>
        </authorList>
    </citation>
    <scope>NUCLEOTIDE SEQUENCE [LARGE SCALE GENOMIC DNA]</scope>
    <source>
        <strain evidence="2 3">CBS 122670</strain>
    </source>
</reference>
<evidence type="ECO:0000313" key="2">
    <source>
        <dbReference type="EMBL" id="KAK7543208.1"/>
    </source>
</evidence>
<gene>
    <name evidence="2" type="ORF">IWX46DRAFT_641693</name>
</gene>
<proteinExistence type="predicted"/>
<organism evidence="2 3">
    <name type="scientific">Phyllosticta citricarpa</name>
    <dbReference type="NCBI Taxonomy" id="55181"/>
    <lineage>
        <taxon>Eukaryota</taxon>
        <taxon>Fungi</taxon>
        <taxon>Dikarya</taxon>
        <taxon>Ascomycota</taxon>
        <taxon>Pezizomycotina</taxon>
        <taxon>Dothideomycetes</taxon>
        <taxon>Dothideomycetes incertae sedis</taxon>
        <taxon>Botryosphaeriales</taxon>
        <taxon>Phyllostictaceae</taxon>
        <taxon>Phyllosticta</taxon>
    </lineage>
</organism>
<dbReference type="PANTHER" id="PTHR43539:SF68">
    <property type="entry name" value="FLAVIN-BINDING MONOOXYGENASE-LIKE PROTEIN (AFU_ORTHOLOGUE AFUA_4G09220)"/>
    <property type="match status" value="1"/>
</dbReference>
<keyword evidence="1" id="KW-0560">Oxidoreductase</keyword>
<dbReference type="SUPFAM" id="SSF51905">
    <property type="entry name" value="FAD/NAD(P)-binding domain"/>
    <property type="match status" value="1"/>
</dbReference>
<dbReference type="EMBL" id="JBBPDW010000021">
    <property type="protein sequence ID" value="KAK7543208.1"/>
    <property type="molecule type" value="Genomic_DNA"/>
</dbReference>
<accession>A0ABR1M6D8</accession>
<comment type="caution">
    <text evidence="2">The sequence shown here is derived from an EMBL/GenBank/DDBJ whole genome shotgun (WGS) entry which is preliminary data.</text>
</comment>
<evidence type="ECO:0000256" key="1">
    <source>
        <dbReference type="ARBA" id="ARBA00023002"/>
    </source>
</evidence>